<evidence type="ECO:0000313" key="2">
    <source>
        <dbReference type="Proteomes" id="UP000515317"/>
    </source>
</evidence>
<dbReference type="CDD" id="cd00683">
    <property type="entry name" value="Trans_IPPS_HH"/>
    <property type="match status" value="1"/>
</dbReference>
<dbReference type="RefSeq" id="WP_222875596.1">
    <property type="nucleotide sequence ID" value="NZ_AP023361.1"/>
</dbReference>
<proteinExistence type="predicted"/>
<dbReference type="Gene3D" id="1.10.600.10">
    <property type="entry name" value="Farnesyl Diphosphate Synthase"/>
    <property type="match status" value="1"/>
</dbReference>
<dbReference type="EMBL" id="AP023361">
    <property type="protein sequence ID" value="BCJ91987.1"/>
    <property type="molecule type" value="Genomic_DNA"/>
</dbReference>
<protein>
    <submittedName>
        <fullName evidence="1">Squalene synthase HpnC</fullName>
    </submittedName>
</protein>
<reference evidence="1 2" key="1">
    <citation type="submission" date="2020-08" db="EMBL/GenBank/DDBJ databases">
        <title>Genome sequence of Rhizobiales bacterium strain IZ6.</title>
        <authorList>
            <person name="Nakai R."/>
            <person name="Naganuma T."/>
        </authorList>
    </citation>
    <scope>NUCLEOTIDE SEQUENCE [LARGE SCALE GENOMIC DNA]</scope>
    <source>
        <strain evidence="1 2">IZ6</strain>
    </source>
</reference>
<evidence type="ECO:0000313" key="1">
    <source>
        <dbReference type="EMBL" id="BCJ91987.1"/>
    </source>
</evidence>
<dbReference type="InterPro" id="IPR017827">
    <property type="entry name" value="HSQ_synthase_HpnC"/>
</dbReference>
<dbReference type="SFLD" id="SFLDG01018">
    <property type="entry name" value="Squalene/Phytoene_Synthase_Lik"/>
    <property type="match status" value="1"/>
</dbReference>
<dbReference type="SUPFAM" id="SSF48576">
    <property type="entry name" value="Terpenoid synthases"/>
    <property type="match status" value="1"/>
</dbReference>
<dbReference type="Pfam" id="PF00494">
    <property type="entry name" value="SQS_PSY"/>
    <property type="match status" value="1"/>
</dbReference>
<dbReference type="Proteomes" id="UP000515317">
    <property type="component" value="Chromosome"/>
</dbReference>
<dbReference type="PANTHER" id="PTHR31480">
    <property type="entry name" value="BIFUNCTIONAL LYCOPENE CYCLASE/PHYTOENE SYNTHASE"/>
    <property type="match status" value="1"/>
</dbReference>
<dbReference type="KEGG" id="tso:IZ6_27220"/>
<keyword evidence="2" id="KW-1185">Reference proteome</keyword>
<dbReference type="NCBIfam" id="TIGR03464">
    <property type="entry name" value="HpnC"/>
    <property type="match status" value="1"/>
</dbReference>
<name>A0A6S6QVM1_9HYPH</name>
<dbReference type="GO" id="GO:0016114">
    <property type="term" value="P:terpenoid biosynthetic process"/>
    <property type="evidence" value="ECO:0007669"/>
    <property type="project" value="UniProtKB-ARBA"/>
</dbReference>
<sequence length="294" mass="32050">MTTATDTLSGKGHTDENFPVASKLIRAENRPPILVFYNFVRAGDDVADNNYTTPEKKIELLDGLAASLTGEGPSDPLAEPLKVQLAERKLSPRHALDLLDAFRLDAKKSRYADFSELMAYCALSAMPVGRFVLDVHGEDPKTTWPPSDAICAALQIINHLQDCGKDFKTLDRVYLPDDIMRKHGARYEDLGGDKATPELLAVIRELAVRCEELLNEGKSLIVAISDTRLALEISAIHRLAVTLTAGLKVRDPLSEKVHFSKAGFAATALASAAGTLLVRLFRSARAGSIWGEAR</sequence>
<dbReference type="InterPro" id="IPR008949">
    <property type="entry name" value="Isoprenoid_synthase_dom_sf"/>
</dbReference>
<organism evidence="1 2">
    <name type="scientific">Terrihabitans soli</name>
    <dbReference type="NCBI Taxonomy" id="708113"/>
    <lineage>
        <taxon>Bacteria</taxon>
        <taxon>Pseudomonadati</taxon>
        <taxon>Pseudomonadota</taxon>
        <taxon>Alphaproteobacteria</taxon>
        <taxon>Hyphomicrobiales</taxon>
        <taxon>Terrihabitans</taxon>
    </lineage>
</organism>
<dbReference type="AlphaFoldDB" id="A0A6S6QVM1"/>
<accession>A0A6S6QVM1</accession>
<dbReference type="GO" id="GO:0051996">
    <property type="term" value="F:squalene synthase [NAD(P)H] activity"/>
    <property type="evidence" value="ECO:0007669"/>
    <property type="project" value="InterPro"/>
</dbReference>
<dbReference type="GO" id="GO:0004311">
    <property type="term" value="F:geranylgeranyl diphosphate synthase activity"/>
    <property type="evidence" value="ECO:0007669"/>
    <property type="project" value="InterPro"/>
</dbReference>
<dbReference type="InterPro" id="IPR033904">
    <property type="entry name" value="Trans_IPPS_HH"/>
</dbReference>
<dbReference type="SFLD" id="SFLDS00005">
    <property type="entry name" value="Isoprenoid_Synthase_Type_I"/>
    <property type="match status" value="1"/>
</dbReference>
<dbReference type="InterPro" id="IPR002060">
    <property type="entry name" value="Squ/phyt_synthse"/>
</dbReference>
<gene>
    <name evidence="1" type="ORF">IZ6_27220</name>
</gene>